<reference evidence="1" key="1">
    <citation type="submission" date="2020-08" db="EMBL/GenBank/DDBJ databases">
        <title>Multicomponent nature underlies the extraordinary mechanical properties of spider dragline silk.</title>
        <authorList>
            <person name="Kono N."/>
            <person name="Nakamura H."/>
            <person name="Mori M."/>
            <person name="Yoshida Y."/>
            <person name="Ohtoshi R."/>
            <person name="Malay A.D."/>
            <person name="Moran D.A.P."/>
            <person name="Tomita M."/>
            <person name="Numata K."/>
            <person name="Arakawa K."/>
        </authorList>
    </citation>
    <scope>NUCLEOTIDE SEQUENCE</scope>
</reference>
<dbReference type="Proteomes" id="UP000887013">
    <property type="component" value="Unassembled WGS sequence"/>
</dbReference>
<dbReference type="OrthoDB" id="10449209at2759"/>
<comment type="caution">
    <text evidence="1">The sequence shown here is derived from an EMBL/GenBank/DDBJ whole genome shotgun (WGS) entry which is preliminary data.</text>
</comment>
<evidence type="ECO:0000313" key="2">
    <source>
        <dbReference type="Proteomes" id="UP000887013"/>
    </source>
</evidence>
<evidence type="ECO:0000313" key="1">
    <source>
        <dbReference type="EMBL" id="GFU33866.1"/>
    </source>
</evidence>
<sequence length="229" mass="26301">MAGRRFPCNCGFYLRRPTDTGAWSGWDLLEFENRRRFPMLLHFSSEGSLLPWVLFNRDGRDRKVVFSLTYYQALLASRHKVRLSHWLCPFPVSHNKSRILRPSNTSWHALPELLKFLQQDKPRHGPFNAPSGALAPTAGLTPGARFLFSQPFSWSEGWRRVGQQLNETSSHHALLSVNHRSREARDSCRLLKYPGNRNFSRLPDNCVSRTTALNNATASVRCLLTRGIR</sequence>
<dbReference type="AlphaFoldDB" id="A0A8X6UHN6"/>
<proteinExistence type="predicted"/>
<accession>A0A8X6UHN6</accession>
<protein>
    <submittedName>
        <fullName evidence="1">Uncharacterized protein</fullName>
    </submittedName>
</protein>
<organism evidence="1 2">
    <name type="scientific">Nephila pilipes</name>
    <name type="common">Giant wood spider</name>
    <name type="synonym">Nephila maculata</name>
    <dbReference type="NCBI Taxonomy" id="299642"/>
    <lineage>
        <taxon>Eukaryota</taxon>
        <taxon>Metazoa</taxon>
        <taxon>Ecdysozoa</taxon>
        <taxon>Arthropoda</taxon>
        <taxon>Chelicerata</taxon>
        <taxon>Arachnida</taxon>
        <taxon>Araneae</taxon>
        <taxon>Araneomorphae</taxon>
        <taxon>Entelegynae</taxon>
        <taxon>Araneoidea</taxon>
        <taxon>Nephilidae</taxon>
        <taxon>Nephila</taxon>
    </lineage>
</organism>
<name>A0A8X6UHN6_NEPPI</name>
<gene>
    <name evidence="1" type="ORF">NPIL_697991</name>
</gene>
<dbReference type="EMBL" id="BMAW01130173">
    <property type="protein sequence ID" value="GFU33866.1"/>
    <property type="molecule type" value="Genomic_DNA"/>
</dbReference>
<keyword evidence="2" id="KW-1185">Reference proteome</keyword>